<feature type="region of interest" description="Disordered" evidence="1">
    <location>
        <begin position="21"/>
        <end position="56"/>
    </location>
</feature>
<evidence type="ECO:0008006" key="5">
    <source>
        <dbReference type="Google" id="ProtNLM"/>
    </source>
</evidence>
<evidence type="ECO:0000256" key="2">
    <source>
        <dbReference type="SAM" id="SignalP"/>
    </source>
</evidence>
<feature type="chain" id="PRO_5022725638" description="Pilus formation protein N-terminal domain-containing protein" evidence="2">
    <location>
        <begin position="20"/>
        <end position="288"/>
    </location>
</feature>
<evidence type="ECO:0000256" key="1">
    <source>
        <dbReference type="SAM" id="MobiDB-lite"/>
    </source>
</evidence>
<dbReference type="RefSeq" id="WP_146402632.1">
    <property type="nucleotide sequence ID" value="NZ_SJPJ01000001.1"/>
</dbReference>
<feature type="signal peptide" evidence="2">
    <location>
        <begin position="1"/>
        <end position="19"/>
    </location>
</feature>
<dbReference type="Proteomes" id="UP000315010">
    <property type="component" value="Unassembled WGS sequence"/>
</dbReference>
<protein>
    <recommendedName>
        <fullName evidence="5">Pilus formation protein N-terminal domain-containing protein</fullName>
    </recommendedName>
</protein>
<dbReference type="AlphaFoldDB" id="A0A5C5ZC82"/>
<dbReference type="InterPro" id="IPR038140">
    <property type="entry name" value="DotD_sf"/>
</dbReference>
<evidence type="ECO:0000313" key="4">
    <source>
        <dbReference type="Proteomes" id="UP000315010"/>
    </source>
</evidence>
<proteinExistence type="predicted"/>
<gene>
    <name evidence="3" type="ORF">CA13_62470</name>
</gene>
<organism evidence="3 4">
    <name type="scientific">Novipirellula herctigrandis</name>
    <dbReference type="NCBI Taxonomy" id="2527986"/>
    <lineage>
        <taxon>Bacteria</taxon>
        <taxon>Pseudomonadati</taxon>
        <taxon>Planctomycetota</taxon>
        <taxon>Planctomycetia</taxon>
        <taxon>Pirellulales</taxon>
        <taxon>Pirellulaceae</taxon>
        <taxon>Novipirellula</taxon>
    </lineage>
</organism>
<keyword evidence="4" id="KW-1185">Reference proteome</keyword>
<accession>A0A5C5ZC82</accession>
<evidence type="ECO:0000313" key="3">
    <source>
        <dbReference type="EMBL" id="TWT84767.1"/>
    </source>
</evidence>
<dbReference type="OrthoDB" id="9841510at2"/>
<dbReference type="Gene3D" id="3.55.50.60">
    <property type="entry name" value="DotD protein"/>
    <property type="match status" value="1"/>
</dbReference>
<keyword evidence="2" id="KW-0732">Signal</keyword>
<reference evidence="3 4" key="1">
    <citation type="submission" date="2019-02" db="EMBL/GenBank/DDBJ databases">
        <title>Deep-cultivation of Planctomycetes and their phenomic and genomic characterization uncovers novel biology.</title>
        <authorList>
            <person name="Wiegand S."/>
            <person name="Jogler M."/>
            <person name="Boedeker C."/>
            <person name="Pinto D."/>
            <person name="Vollmers J."/>
            <person name="Rivas-Marin E."/>
            <person name="Kohn T."/>
            <person name="Peeters S.H."/>
            <person name="Heuer A."/>
            <person name="Rast P."/>
            <person name="Oberbeckmann S."/>
            <person name="Bunk B."/>
            <person name="Jeske O."/>
            <person name="Meyerdierks A."/>
            <person name="Storesund J.E."/>
            <person name="Kallscheuer N."/>
            <person name="Luecker S."/>
            <person name="Lage O.M."/>
            <person name="Pohl T."/>
            <person name="Merkel B.J."/>
            <person name="Hornburger P."/>
            <person name="Mueller R.-W."/>
            <person name="Bruemmer F."/>
            <person name="Labrenz M."/>
            <person name="Spormann A.M."/>
            <person name="Op Den Camp H."/>
            <person name="Overmann J."/>
            <person name="Amann R."/>
            <person name="Jetten M.S.M."/>
            <person name="Mascher T."/>
            <person name="Medema M.H."/>
            <person name="Devos D.P."/>
            <person name="Kaster A.-K."/>
            <person name="Ovreas L."/>
            <person name="Rohde M."/>
            <person name="Galperin M.Y."/>
            <person name="Jogler C."/>
        </authorList>
    </citation>
    <scope>NUCLEOTIDE SEQUENCE [LARGE SCALE GENOMIC DNA]</scope>
    <source>
        <strain evidence="3 4">CA13</strain>
    </source>
</reference>
<sequence length="288" mass="31309" precursor="true">MKQILSIVMLAGLTGIVFATDPPTEEKDDDGNRSWSQSYSHSWGDAPPTSNWGQMAPNLQPPTNMGPVVPPNLNQGFYPGWNMPMQGFPNQSFSSSSHTNSMSISGTSVLSSLANLQLSTGTKIRITEEASALLSSSTRKVTLSEVNKTPIELAAIILEGTDCTASKIDNQLIITAEGERLRKNQLDSATKSLSKLIVAMAMERPITLTMQQTPLPFVVQMLQGMSGVRIELPTENRSFFYTPQPMVSVDANRTPLGDVLVSIAEQINATIEVEGGVIELRSKKLQER</sequence>
<comment type="caution">
    <text evidence="3">The sequence shown here is derived from an EMBL/GenBank/DDBJ whole genome shotgun (WGS) entry which is preliminary data.</text>
</comment>
<dbReference type="EMBL" id="SJPJ01000001">
    <property type="protein sequence ID" value="TWT84767.1"/>
    <property type="molecule type" value="Genomic_DNA"/>
</dbReference>
<name>A0A5C5ZC82_9BACT</name>